<gene>
    <name evidence="3" type="ORF">RBB77_18060</name>
</gene>
<keyword evidence="1" id="KW-0472">Membrane</keyword>
<dbReference type="PANTHER" id="PTHR35102:SF1">
    <property type="entry name" value="E3 UBIQUITIN-PROTEIN LIGASE"/>
    <property type="match status" value="1"/>
</dbReference>
<organism evidence="3">
    <name type="scientific">Tunturiibacter psychrotolerans</name>
    <dbReference type="NCBI Taxonomy" id="3069686"/>
    <lineage>
        <taxon>Bacteria</taxon>
        <taxon>Pseudomonadati</taxon>
        <taxon>Acidobacteriota</taxon>
        <taxon>Terriglobia</taxon>
        <taxon>Terriglobales</taxon>
        <taxon>Acidobacteriaceae</taxon>
        <taxon>Tunturiibacter</taxon>
    </lineage>
</organism>
<evidence type="ECO:0000259" key="2">
    <source>
        <dbReference type="Pfam" id="PF09835"/>
    </source>
</evidence>
<feature type="transmembrane region" description="Helical" evidence="1">
    <location>
        <begin position="126"/>
        <end position="147"/>
    </location>
</feature>
<sequence length="173" mass="19973">MLVPESIREFLRCRILRPLLRLLRGGVTPRRLAWSLALGIVIGINPSVGITTLLVVLLAWMFGLSQVASQIGAHVMTPLHLLLFLPFVQLGVHLFHTRRLPLSRQQLEHLSHHPWRLIRDIWQWEWHALIVWAALAAIVMPLLAIYIRRALVLLMRRHRTLLRSRPVLDSSSD</sequence>
<feature type="domain" description="DUF2062" evidence="2">
    <location>
        <begin position="19"/>
        <end position="156"/>
    </location>
</feature>
<evidence type="ECO:0000313" key="3">
    <source>
        <dbReference type="EMBL" id="XCB32327.1"/>
    </source>
</evidence>
<dbReference type="EMBL" id="CP132942">
    <property type="protein sequence ID" value="XCB32327.1"/>
    <property type="molecule type" value="Genomic_DNA"/>
</dbReference>
<keyword evidence="1" id="KW-0812">Transmembrane</keyword>
<dbReference type="Pfam" id="PF09835">
    <property type="entry name" value="DUF2062"/>
    <property type="match status" value="1"/>
</dbReference>
<evidence type="ECO:0000256" key="1">
    <source>
        <dbReference type="SAM" id="Phobius"/>
    </source>
</evidence>
<accession>A0AAU7ZMR3</accession>
<reference evidence="3" key="2">
    <citation type="journal article" date="2024" name="Environ. Microbiol.">
        <title>Genome analysis and description of Tunturibacter gen. nov. expands the diversity of Terriglobia in tundra soils.</title>
        <authorList>
            <person name="Messyasz A."/>
            <person name="Mannisto M.K."/>
            <person name="Kerkhof L.J."/>
            <person name="Haggblom M.M."/>
        </authorList>
    </citation>
    <scope>NUCLEOTIDE SEQUENCE</scope>
    <source>
        <strain evidence="3">X5P6</strain>
    </source>
</reference>
<dbReference type="AlphaFoldDB" id="A0AAU7ZMR3"/>
<dbReference type="PANTHER" id="PTHR35102">
    <property type="entry name" value="E3 UBIQUITIN-PROTEIN LIGASE"/>
    <property type="match status" value="1"/>
</dbReference>
<dbReference type="InterPro" id="IPR018639">
    <property type="entry name" value="DUF2062"/>
</dbReference>
<dbReference type="KEGG" id="tpsc:RBB77_18060"/>
<name>A0AAU7ZMR3_9BACT</name>
<protein>
    <submittedName>
        <fullName evidence="3">DUF2062 domain-containing protein</fullName>
    </submittedName>
</protein>
<feature type="transmembrane region" description="Helical" evidence="1">
    <location>
        <begin position="75"/>
        <end position="95"/>
    </location>
</feature>
<proteinExistence type="predicted"/>
<feature type="transmembrane region" description="Helical" evidence="1">
    <location>
        <begin position="32"/>
        <end position="63"/>
    </location>
</feature>
<reference evidence="3" key="1">
    <citation type="submission" date="2023-08" db="EMBL/GenBank/DDBJ databases">
        <authorList>
            <person name="Messyasz A."/>
            <person name="Mannisto M.K."/>
            <person name="Kerkhof L.J."/>
            <person name="Haggblom M."/>
        </authorList>
    </citation>
    <scope>NUCLEOTIDE SEQUENCE</scope>
    <source>
        <strain evidence="3">X5P6</strain>
    </source>
</reference>
<keyword evidence="1" id="KW-1133">Transmembrane helix</keyword>